<accession>A0A345XJ88</accession>
<keyword evidence="5" id="KW-1185">Reference proteome</keyword>
<dbReference type="KEGG" id="sarm:DVA86_02605"/>
<feature type="compositionally biased region" description="Pro residues" evidence="1">
    <location>
        <begin position="141"/>
        <end position="153"/>
    </location>
</feature>
<feature type="signal peptide" evidence="3">
    <location>
        <begin position="1"/>
        <end position="22"/>
    </location>
</feature>
<feature type="transmembrane region" description="Helical" evidence="2">
    <location>
        <begin position="204"/>
        <end position="223"/>
    </location>
</feature>
<organism evidence="4 5">
    <name type="scientific">Streptomyces armeniacus</name>
    <dbReference type="NCBI Taxonomy" id="83291"/>
    <lineage>
        <taxon>Bacteria</taxon>
        <taxon>Bacillati</taxon>
        <taxon>Actinomycetota</taxon>
        <taxon>Actinomycetes</taxon>
        <taxon>Kitasatosporales</taxon>
        <taxon>Streptomycetaceae</taxon>
        <taxon>Streptomyces</taxon>
    </lineage>
</organism>
<evidence type="ECO:0000313" key="4">
    <source>
        <dbReference type="EMBL" id="AXK31704.1"/>
    </source>
</evidence>
<evidence type="ECO:0000256" key="3">
    <source>
        <dbReference type="SAM" id="SignalP"/>
    </source>
</evidence>
<keyword evidence="2" id="KW-0812">Transmembrane</keyword>
<dbReference type="Proteomes" id="UP000254425">
    <property type="component" value="Chromosome"/>
</dbReference>
<sequence length="228" mass="22811">MRATLGAAGARVPLGVSVLACAAVLFPVPHAAAADEANPAPAPGPPWSHSGWGAASGPEASPYGWWPAHDHPGGQWDGQGADGRHGTHPDPSAPSPHPTGGGETAARHGTYPGAQPHPSGDRTGTGHHPAPVLSPGQPAAPYEPPAAPTPPPAAEAEPQAEPEAEPWSPAPVASPPERPGDGALAQREQPGYAAARRGEPVLPVLPLGAGLTSLGLGLAFLALRLRRS</sequence>
<feature type="chain" id="PRO_5039339825" evidence="3">
    <location>
        <begin position="23"/>
        <end position="228"/>
    </location>
</feature>
<feature type="region of interest" description="Disordered" evidence="1">
    <location>
        <begin position="35"/>
        <end position="192"/>
    </location>
</feature>
<evidence type="ECO:0000313" key="5">
    <source>
        <dbReference type="Proteomes" id="UP000254425"/>
    </source>
</evidence>
<protein>
    <submittedName>
        <fullName evidence="4">Uncharacterized protein</fullName>
    </submittedName>
</protein>
<evidence type="ECO:0000256" key="1">
    <source>
        <dbReference type="SAM" id="MobiDB-lite"/>
    </source>
</evidence>
<dbReference type="AlphaFoldDB" id="A0A345XJ88"/>
<gene>
    <name evidence="4" type="ORF">DVA86_02605</name>
</gene>
<dbReference type="RefSeq" id="WP_208875411.1">
    <property type="nucleotide sequence ID" value="NZ_CP031320.1"/>
</dbReference>
<keyword evidence="2" id="KW-0472">Membrane</keyword>
<proteinExistence type="predicted"/>
<keyword evidence="3" id="KW-0732">Signal</keyword>
<name>A0A345XJ88_9ACTN</name>
<evidence type="ECO:0000256" key="2">
    <source>
        <dbReference type="SAM" id="Phobius"/>
    </source>
</evidence>
<reference evidence="4 5" key="1">
    <citation type="submission" date="2018-07" db="EMBL/GenBank/DDBJ databases">
        <title>Draft genome of the type strain Streptomyces armeniacus ATCC 15676.</title>
        <authorList>
            <person name="Labana P."/>
            <person name="Gosse J.T."/>
            <person name="Boddy C.N."/>
        </authorList>
    </citation>
    <scope>NUCLEOTIDE SEQUENCE [LARGE SCALE GENOMIC DNA]</scope>
    <source>
        <strain evidence="4 5">ATCC 15676</strain>
    </source>
</reference>
<dbReference type="EMBL" id="CP031320">
    <property type="protein sequence ID" value="AXK31704.1"/>
    <property type="molecule type" value="Genomic_DNA"/>
</dbReference>
<keyword evidence="2" id="KW-1133">Transmembrane helix</keyword>
<feature type="compositionally biased region" description="Pro residues" evidence="1">
    <location>
        <begin position="168"/>
        <end position="177"/>
    </location>
</feature>